<dbReference type="PANTHER" id="PTHR21593:SF36">
    <property type="entry name" value="DUF148 DOMAIN-CONTAINING PROTEIN-RELATED"/>
    <property type="match status" value="1"/>
</dbReference>
<keyword evidence="2" id="KW-0472">Membrane</keyword>
<keyword evidence="5" id="KW-1185">Reference proteome</keyword>
<accession>A0A8R1UHF2</accession>
<feature type="compositionally biased region" description="Basic and acidic residues" evidence="1">
    <location>
        <begin position="405"/>
        <end position="416"/>
    </location>
</feature>
<keyword evidence="2" id="KW-1133">Transmembrane helix</keyword>
<dbReference type="Pfam" id="PF02520">
    <property type="entry name" value="ANIS5_cation-bd"/>
    <property type="match status" value="1"/>
</dbReference>
<evidence type="ECO:0000256" key="3">
    <source>
        <dbReference type="SAM" id="SignalP"/>
    </source>
</evidence>
<dbReference type="InterPro" id="IPR052823">
    <property type="entry name" value="SXP/RAL-2_related"/>
</dbReference>
<feature type="compositionally biased region" description="Basic and acidic residues" evidence="1">
    <location>
        <begin position="244"/>
        <end position="256"/>
    </location>
</feature>
<name>A0A2A6CKE8_PRIPA</name>
<dbReference type="AlphaFoldDB" id="A0A2A6CKE8"/>
<dbReference type="OrthoDB" id="5845888at2759"/>
<feature type="region of interest" description="Disordered" evidence="1">
    <location>
        <begin position="244"/>
        <end position="271"/>
    </location>
</feature>
<feature type="transmembrane region" description="Helical" evidence="2">
    <location>
        <begin position="448"/>
        <end position="474"/>
    </location>
</feature>
<feature type="compositionally biased region" description="Basic residues" evidence="1">
    <location>
        <begin position="257"/>
        <end position="271"/>
    </location>
</feature>
<feature type="compositionally biased region" description="Acidic residues" evidence="1">
    <location>
        <begin position="417"/>
        <end position="433"/>
    </location>
</feature>
<reference evidence="5" key="1">
    <citation type="journal article" date="2008" name="Nat. Genet.">
        <title>The Pristionchus pacificus genome provides a unique perspective on nematode lifestyle and parasitism.</title>
        <authorList>
            <person name="Dieterich C."/>
            <person name="Clifton S.W."/>
            <person name="Schuster L.N."/>
            <person name="Chinwalla A."/>
            <person name="Delehaunty K."/>
            <person name="Dinkelacker I."/>
            <person name="Fulton L."/>
            <person name="Fulton R."/>
            <person name="Godfrey J."/>
            <person name="Minx P."/>
            <person name="Mitreva M."/>
            <person name="Roeseler W."/>
            <person name="Tian H."/>
            <person name="Witte H."/>
            <person name="Yang S.P."/>
            <person name="Wilson R.K."/>
            <person name="Sommer R.J."/>
        </authorList>
    </citation>
    <scope>NUCLEOTIDE SEQUENCE [LARGE SCALE GENOMIC DNA]</scope>
    <source>
        <strain evidence="5">PS312</strain>
    </source>
</reference>
<organism evidence="4 5">
    <name type="scientific">Pristionchus pacificus</name>
    <name type="common">Parasitic nematode worm</name>
    <dbReference type="NCBI Taxonomy" id="54126"/>
    <lineage>
        <taxon>Eukaryota</taxon>
        <taxon>Metazoa</taxon>
        <taxon>Ecdysozoa</taxon>
        <taxon>Nematoda</taxon>
        <taxon>Chromadorea</taxon>
        <taxon>Rhabditida</taxon>
        <taxon>Rhabditina</taxon>
        <taxon>Diplogasteromorpha</taxon>
        <taxon>Diplogasteroidea</taxon>
        <taxon>Neodiplogasteridae</taxon>
        <taxon>Pristionchus</taxon>
    </lineage>
</organism>
<feature type="compositionally biased region" description="Basic residues" evidence="1">
    <location>
        <begin position="392"/>
        <end position="404"/>
    </location>
</feature>
<reference evidence="4" key="2">
    <citation type="submission" date="2022-06" db="UniProtKB">
        <authorList>
            <consortium name="EnsemblMetazoa"/>
        </authorList>
    </citation>
    <scope>IDENTIFICATION</scope>
    <source>
        <strain evidence="4">PS312</strain>
    </source>
</reference>
<sequence length="650" mass="72750">MIMPLVFLSALPLLVTATDATTCAGKKNLCSDQVTDCKTIFPQTAGAPSPNCFDAAYAGFADLCHKTCLICCIEPCVDVNPRCSSWTDGFCTNNFYTDEFRWDNCRKKCNFLSESCFATPATSTSPCRTCAANLITITQAGNGAKAMDGDVIDRTTATCATRTFTCLGTAANNPNIEINNGLGTIQDADDGAVDGRTTFAVTCNTAGTAWESAGVAIAQIVPMLCRSLSLVLLLSAVAVAHSSSEESGEKNATEHVGHHHHYHHRGRHGFRHHQPEFLKDLSKEVKKEYFDIVFDRNSTKAEIKKSVAAWAKKSGVEKQVMAEHEKREKFFAEHNKNITEAISKLADAQTSILAVLKDDSLTGPQTWDKIREQTKNYSPQLRALLWAMKPHHGHRGAHKGHHHKGGEEKKEEKKEEKEEEKEGDSDEEEDEKDEQSQELLPEPFKSNFVFLTFIELAGDLFTLFVVAFGVYLFYKVTQGSLFPFHWVNAYLIGPFFVISRFILIPFQFGYLQDSVVTTTSHLSALPVTLRTWYQVSPIQRIFPLQAFLYLNFAGKRKQTELLAKYRGYSVSYRWQLLQNIEAAKDSIATTSQPLICQILSNYQCSWSSLTSFGPVYACIALAISKHRQWLWRRNAPAPARFQRKRRSLSS</sequence>
<protein>
    <submittedName>
        <fullName evidence="4">ShK domain-containing protein</fullName>
    </submittedName>
</protein>
<proteinExistence type="predicted"/>
<feature type="chain" id="PRO_5043624218" evidence="3">
    <location>
        <begin position="18"/>
        <end position="650"/>
    </location>
</feature>
<dbReference type="EnsemblMetazoa" id="PPA25125.1">
    <property type="protein sequence ID" value="PPA25125.1"/>
    <property type="gene ID" value="WBGene00114679"/>
</dbReference>
<dbReference type="PANTHER" id="PTHR21593">
    <property type="entry name" value="PRION-LIKE- Q/N-RICH -DOMAIN-BEARING PROTEIN PROTEIN"/>
    <property type="match status" value="1"/>
</dbReference>
<accession>A0A2A6CKE8</accession>
<gene>
    <name evidence="4" type="primary">WBGene00114679</name>
</gene>
<dbReference type="InterPro" id="IPR003677">
    <property type="entry name" value="ANIS5_cation-bd"/>
</dbReference>
<keyword evidence="2" id="KW-0812">Transmembrane</keyword>
<evidence type="ECO:0000256" key="1">
    <source>
        <dbReference type="SAM" id="MobiDB-lite"/>
    </source>
</evidence>
<feature type="signal peptide" evidence="3">
    <location>
        <begin position="1"/>
        <end position="17"/>
    </location>
</feature>
<evidence type="ECO:0000256" key="2">
    <source>
        <dbReference type="SAM" id="Phobius"/>
    </source>
</evidence>
<feature type="region of interest" description="Disordered" evidence="1">
    <location>
        <begin position="392"/>
        <end position="438"/>
    </location>
</feature>
<evidence type="ECO:0000313" key="4">
    <source>
        <dbReference type="EnsemblMetazoa" id="PPA25125.1"/>
    </source>
</evidence>
<keyword evidence="3" id="KW-0732">Signal</keyword>
<evidence type="ECO:0000313" key="5">
    <source>
        <dbReference type="Proteomes" id="UP000005239"/>
    </source>
</evidence>
<feature type="transmembrane region" description="Helical" evidence="2">
    <location>
        <begin position="486"/>
        <end position="511"/>
    </location>
</feature>
<dbReference type="Proteomes" id="UP000005239">
    <property type="component" value="Unassembled WGS sequence"/>
</dbReference>